<dbReference type="EMBL" id="LWUJ01000012">
    <property type="protein sequence ID" value="OAL09934.1"/>
    <property type="molecule type" value="Genomic_DNA"/>
</dbReference>
<organism evidence="1 2">
    <name type="scientific">Candidatus Mycoplasma haematobovis</name>
    <dbReference type="NCBI Taxonomy" id="432608"/>
    <lineage>
        <taxon>Bacteria</taxon>
        <taxon>Bacillati</taxon>
        <taxon>Mycoplasmatota</taxon>
        <taxon>Mollicutes</taxon>
        <taxon>Mycoplasmataceae</taxon>
        <taxon>Mycoplasma</taxon>
    </lineage>
</organism>
<sequence>MANWLIKGLRTISTIVGLGVVSGIIFHLTRGNSIEEQKSAPLPEKDDTAFELEEQTPKETKIPVSRPILEECKKKWESSTWNRDSDRRCGRIYINREEEDDFWMTL</sequence>
<dbReference type="Proteomes" id="UP000077623">
    <property type="component" value="Unassembled WGS sequence"/>
</dbReference>
<evidence type="ECO:0000313" key="2">
    <source>
        <dbReference type="Proteomes" id="UP000077623"/>
    </source>
</evidence>
<comment type="caution">
    <text evidence="1">The sequence shown here is derived from an EMBL/GenBank/DDBJ whole genome shotgun (WGS) entry which is preliminary data.</text>
</comment>
<dbReference type="RefSeq" id="WP_187150321.1">
    <property type="nucleotide sequence ID" value="NZ_LWUJ01000012.1"/>
</dbReference>
<accession>A0A1A9QCW3</accession>
<reference evidence="2" key="1">
    <citation type="submission" date="2016-04" db="EMBL/GenBank/DDBJ databases">
        <authorList>
            <person name="Quiroz-Castaneda R.E."/>
            <person name="Martinez-Ocampo F."/>
        </authorList>
    </citation>
    <scope>NUCLEOTIDE SEQUENCE [LARGE SCALE GENOMIC DNA]</scope>
    <source>
        <strain evidence="2">INIFAP01</strain>
    </source>
</reference>
<proteinExistence type="predicted"/>
<evidence type="ECO:0000313" key="1">
    <source>
        <dbReference type="EMBL" id="OAL09934.1"/>
    </source>
</evidence>
<gene>
    <name evidence="1" type="ORF">A6V39_03415</name>
</gene>
<name>A0A1A9QCW3_9MOLU</name>
<protein>
    <submittedName>
        <fullName evidence="1">Uncharacterized protein</fullName>
    </submittedName>
</protein>
<dbReference type="AlphaFoldDB" id="A0A1A9QCW3"/>
<keyword evidence="2" id="KW-1185">Reference proteome</keyword>
<dbReference type="STRING" id="432608.A6V39_03415"/>